<dbReference type="EMBL" id="CP003539">
    <property type="protein sequence ID" value="AFX99401.1"/>
    <property type="molecule type" value="Genomic_DNA"/>
</dbReference>
<dbReference type="AlphaFoldDB" id="K7ZDC4"/>
<gene>
    <name evidence="2" type="ORF">A1OE_1226</name>
</gene>
<reference evidence="2 3" key="1">
    <citation type="journal article" date="2012" name="Proc. Natl. Acad. Sci. U.S.A.">
        <title>Genome streamlining and chemical defense in a coral reef symbiosis.</title>
        <authorList>
            <person name="Kwan J.C."/>
            <person name="Donia M.S."/>
            <person name="Han A.W."/>
            <person name="Hirose E."/>
            <person name="Haygood M.G."/>
            <person name="Schmidt E.W."/>
        </authorList>
    </citation>
    <scope>NUCLEOTIDE SEQUENCE [LARGE SCALE GENOMIC DNA]</scope>
    <source>
        <strain evidence="2 3">L2</strain>
    </source>
</reference>
<dbReference type="HOGENOM" id="CLU_3133520_0_0_5"/>
<keyword evidence="3" id="KW-1185">Reference proteome</keyword>
<sequence length="49" mass="5810">MVRFYKTSIRVSKYILQINYYLLLLACKNIKINLIILIINQVLLKIGIK</sequence>
<accession>K7ZDC4</accession>
<evidence type="ECO:0000313" key="3">
    <source>
        <dbReference type="Proteomes" id="UP000010077"/>
    </source>
</evidence>
<name>K7ZDC4_9PROT</name>
<evidence type="ECO:0000256" key="1">
    <source>
        <dbReference type="SAM" id="Phobius"/>
    </source>
</evidence>
<keyword evidence="1" id="KW-1133">Transmembrane helix</keyword>
<keyword evidence="1" id="KW-0812">Transmembrane</keyword>
<keyword evidence="1" id="KW-0472">Membrane</keyword>
<dbReference type="KEGG" id="thal:A1OE_1226"/>
<dbReference type="Proteomes" id="UP000010077">
    <property type="component" value="Chromosome"/>
</dbReference>
<protein>
    <submittedName>
        <fullName evidence="2">Uncharacterized protein</fullName>
    </submittedName>
</protein>
<dbReference type="STRING" id="1193729.A1OE_1226"/>
<evidence type="ECO:0000313" key="2">
    <source>
        <dbReference type="EMBL" id="AFX99401.1"/>
    </source>
</evidence>
<proteinExistence type="predicted"/>
<organism evidence="2 3">
    <name type="scientific">Candidatus Endolissoclinum faulkneri L2</name>
    <dbReference type="NCBI Taxonomy" id="1193729"/>
    <lineage>
        <taxon>Bacteria</taxon>
        <taxon>Pseudomonadati</taxon>
        <taxon>Pseudomonadota</taxon>
        <taxon>Alphaproteobacteria</taxon>
        <taxon>Rhodospirillales</taxon>
        <taxon>Rhodospirillaceae</taxon>
        <taxon>Candidatus Endolissoclinum</taxon>
    </lineage>
</organism>
<dbReference type="PROSITE" id="PS51257">
    <property type="entry name" value="PROKAR_LIPOPROTEIN"/>
    <property type="match status" value="1"/>
</dbReference>
<feature type="transmembrane region" description="Helical" evidence="1">
    <location>
        <begin position="20"/>
        <end position="44"/>
    </location>
</feature>